<evidence type="ECO:0000259" key="10">
    <source>
        <dbReference type="PROSITE" id="PS50240"/>
    </source>
</evidence>
<dbReference type="SMART" id="SM00020">
    <property type="entry name" value="Tryp_SPc"/>
    <property type="match status" value="2"/>
</dbReference>
<dbReference type="Gene3D" id="2.40.10.10">
    <property type="entry name" value="Trypsin-like serine proteases"/>
    <property type="match status" value="2"/>
</dbReference>
<proteinExistence type="predicted"/>
<keyword evidence="6 9" id="KW-0720">Serine protease</keyword>
<sequence length="412" mass="46432">MQVENVTVVMGARKPNDVSLERKGVQKIVIHKDYKPPHLDSDLSLLLLATPIQFTHFKMPICLQEKEWAWDRCWMLEWVTAHEYDIYLQKLRVVQINRRECSKRVDQLSRNMLCAWKQPGTKGNCQGDSGAPMVCTTHGTKRLFQVGVFSWGIRSGSKGRPVTCGQKLTPKFVKPEPSQILGGEFADIADFPWQVGIFNKGKHRCGGSILNQWWILTASHCFININVSDLEITYGEDDLSIKNLMKHQVAKLITHPDFDHFILDNDIALILLKFPMDFSVKKAPICLSEVNKIEKWKNCWVTGWGIIDPIQHVLPALQKVNLQLVQWKMCSQVVPLLTQNMLCAGYPEGGKDACQGDSGGPLVCQKMENQSLWYQVGIVSWGMGCGLKNKPGVYTKRVSSVDLLTPPPCTGS</sequence>
<evidence type="ECO:0000256" key="9">
    <source>
        <dbReference type="RuleBase" id="RU363034"/>
    </source>
</evidence>
<dbReference type="GO" id="GO:0006508">
    <property type="term" value="P:proteolysis"/>
    <property type="evidence" value="ECO:0007669"/>
    <property type="project" value="UniProtKB-KW"/>
</dbReference>
<protein>
    <submittedName>
        <fullName evidence="12">Serine protease 52-like</fullName>
    </submittedName>
</protein>
<dbReference type="InterPro" id="IPR033116">
    <property type="entry name" value="TRYPSIN_SER"/>
</dbReference>
<keyword evidence="8" id="KW-0325">Glycoprotein</keyword>
<evidence type="ECO:0000313" key="11">
    <source>
        <dbReference type="Proteomes" id="UP000504623"/>
    </source>
</evidence>
<keyword evidence="7" id="KW-1015">Disulfide bond</keyword>
<dbReference type="FunFam" id="2.40.10.10:FF:000003">
    <property type="entry name" value="Transmembrane serine protease 3"/>
    <property type="match status" value="1"/>
</dbReference>
<dbReference type="PANTHER" id="PTHR24253">
    <property type="entry name" value="TRANSMEMBRANE PROTEASE SERINE"/>
    <property type="match status" value="1"/>
</dbReference>
<dbReference type="GO" id="GO:0004252">
    <property type="term" value="F:serine-type endopeptidase activity"/>
    <property type="evidence" value="ECO:0007669"/>
    <property type="project" value="InterPro"/>
</dbReference>
<evidence type="ECO:0000256" key="2">
    <source>
        <dbReference type="ARBA" id="ARBA00022525"/>
    </source>
</evidence>
<gene>
    <name evidence="12" type="primary">LOC102842497</name>
</gene>
<feature type="domain" description="Peptidase S1" evidence="10">
    <location>
        <begin position="180"/>
        <end position="396"/>
    </location>
</feature>
<dbReference type="CDD" id="cd00190">
    <property type="entry name" value="Tryp_SPc"/>
    <property type="match status" value="1"/>
</dbReference>
<reference evidence="12" key="1">
    <citation type="submission" date="2025-08" db="UniProtKB">
        <authorList>
            <consortium name="RefSeq"/>
        </authorList>
    </citation>
    <scope>IDENTIFICATION</scope>
    <source>
        <tissue evidence="12">Spleen</tissue>
    </source>
</reference>
<dbReference type="InterPro" id="IPR009003">
    <property type="entry name" value="Peptidase_S1_PA"/>
</dbReference>
<dbReference type="PANTHER" id="PTHR24253:SF8">
    <property type="entry name" value="SERINE PROTEASE 52"/>
    <property type="match status" value="1"/>
</dbReference>
<dbReference type="Proteomes" id="UP000504623">
    <property type="component" value="Unplaced"/>
</dbReference>
<dbReference type="PROSITE" id="PS50240">
    <property type="entry name" value="TRYPSIN_DOM"/>
    <property type="match status" value="2"/>
</dbReference>
<keyword evidence="2" id="KW-0964">Secreted</keyword>
<dbReference type="SUPFAM" id="SSF50494">
    <property type="entry name" value="Trypsin-like serine proteases"/>
    <property type="match status" value="2"/>
</dbReference>
<evidence type="ECO:0000256" key="5">
    <source>
        <dbReference type="ARBA" id="ARBA00022801"/>
    </source>
</evidence>
<dbReference type="RefSeq" id="XP_006864491.1">
    <property type="nucleotide sequence ID" value="XM_006864429.1"/>
</dbReference>
<organism evidence="11 12">
    <name type="scientific">Chrysochloris asiatica</name>
    <name type="common">Cape golden mole</name>
    <dbReference type="NCBI Taxonomy" id="185453"/>
    <lineage>
        <taxon>Eukaryota</taxon>
        <taxon>Metazoa</taxon>
        <taxon>Chordata</taxon>
        <taxon>Craniata</taxon>
        <taxon>Vertebrata</taxon>
        <taxon>Euteleostomi</taxon>
        <taxon>Mammalia</taxon>
        <taxon>Eutheria</taxon>
        <taxon>Afrotheria</taxon>
        <taxon>Chrysochloridae</taxon>
        <taxon>Chrysochlorinae</taxon>
        <taxon>Chrysochloris</taxon>
    </lineage>
</organism>
<evidence type="ECO:0000256" key="4">
    <source>
        <dbReference type="ARBA" id="ARBA00022729"/>
    </source>
</evidence>
<dbReference type="GO" id="GO:0005576">
    <property type="term" value="C:extracellular region"/>
    <property type="evidence" value="ECO:0007669"/>
    <property type="project" value="UniProtKB-SubCell"/>
</dbReference>
<dbReference type="PRINTS" id="PR00722">
    <property type="entry name" value="CHYMOTRYPSIN"/>
</dbReference>
<name>A0A9B0TII7_CHRAS</name>
<keyword evidence="3 9" id="KW-0645">Protease</keyword>
<dbReference type="InterPro" id="IPR001314">
    <property type="entry name" value="Peptidase_S1A"/>
</dbReference>
<accession>A0A9B0TII7</accession>
<dbReference type="FunFam" id="2.40.10.10:FF:000054">
    <property type="entry name" value="Complement C1r subcomponent"/>
    <property type="match status" value="1"/>
</dbReference>
<dbReference type="InterPro" id="IPR018114">
    <property type="entry name" value="TRYPSIN_HIS"/>
</dbReference>
<dbReference type="OrthoDB" id="546450at2759"/>
<dbReference type="AlphaFoldDB" id="A0A9B0TII7"/>
<evidence type="ECO:0000256" key="6">
    <source>
        <dbReference type="ARBA" id="ARBA00022825"/>
    </source>
</evidence>
<evidence type="ECO:0000256" key="1">
    <source>
        <dbReference type="ARBA" id="ARBA00004613"/>
    </source>
</evidence>
<dbReference type="PROSITE" id="PS00134">
    <property type="entry name" value="TRYPSIN_HIS"/>
    <property type="match status" value="1"/>
</dbReference>
<dbReference type="Pfam" id="PF00089">
    <property type="entry name" value="Trypsin"/>
    <property type="match status" value="2"/>
</dbReference>
<dbReference type="InterPro" id="IPR001254">
    <property type="entry name" value="Trypsin_dom"/>
</dbReference>
<feature type="domain" description="Peptidase S1" evidence="10">
    <location>
        <begin position="1"/>
        <end position="174"/>
    </location>
</feature>
<keyword evidence="4" id="KW-0732">Signal</keyword>
<dbReference type="InterPro" id="IPR043504">
    <property type="entry name" value="Peptidase_S1_PA_chymotrypsin"/>
</dbReference>
<evidence type="ECO:0000256" key="7">
    <source>
        <dbReference type="ARBA" id="ARBA00023157"/>
    </source>
</evidence>
<dbReference type="GeneID" id="102842497"/>
<evidence type="ECO:0000313" key="12">
    <source>
        <dbReference type="RefSeq" id="XP_006864491.1"/>
    </source>
</evidence>
<dbReference type="PROSITE" id="PS00135">
    <property type="entry name" value="TRYPSIN_SER"/>
    <property type="match status" value="1"/>
</dbReference>
<keyword evidence="11" id="KW-1185">Reference proteome</keyword>
<evidence type="ECO:0000256" key="8">
    <source>
        <dbReference type="ARBA" id="ARBA00023180"/>
    </source>
</evidence>
<evidence type="ECO:0000256" key="3">
    <source>
        <dbReference type="ARBA" id="ARBA00022670"/>
    </source>
</evidence>
<keyword evidence="5 9" id="KW-0378">Hydrolase</keyword>
<comment type="subcellular location">
    <subcellularLocation>
        <location evidence="1">Secreted</location>
    </subcellularLocation>
</comment>